<dbReference type="Pfam" id="PF04326">
    <property type="entry name" value="SLFN_AlbA_2"/>
    <property type="match status" value="1"/>
</dbReference>
<keyword evidence="3" id="KW-1185">Reference proteome</keyword>
<dbReference type="InterPro" id="IPR038461">
    <property type="entry name" value="Schlafen_AlbA_2_dom_sf"/>
</dbReference>
<accession>A0A2N5DQ54</accession>
<name>A0A2N5DQ54_9CAUL</name>
<protein>
    <submittedName>
        <fullName evidence="2">Transcriptional regulator</fullName>
    </submittedName>
</protein>
<dbReference type="Gene3D" id="3.30.950.30">
    <property type="entry name" value="Schlafen, AAA domain"/>
    <property type="match status" value="1"/>
</dbReference>
<feature type="domain" description="Schlafen AlbA-2" evidence="1">
    <location>
        <begin position="30"/>
        <end position="124"/>
    </location>
</feature>
<evidence type="ECO:0000259" key="1">
    <source>
        <dbReference type="Pfam" id="PF04326"/>
    </source>
</evidence>
<dbReference type="PANTHER" id="PTHR30595">
    <property type="entry name" value="GLPR-RELATED TRANSCRIPTIONAL REPRESSOR"/>
    <property type="match status" value="1"/>
</dbReference>
<dbReference type="Proteomes" id="UP000234479">
    <property type="component" value="Unassembled WGS sequence"/>
</dbReference>
<dbReference type="Pfam" id="PF13749">
    <property type="entry name" value="HATPase_c_4"/>
    <property type="match status" value="1"/>
</dbReference>
<dbReference type="RefSeq" id="WP_101716746.1">
    <property type="nucleotide sequence ID" value="NZ_PJRS01000010.1"/>
</dbReference>
<dbReference type="OrthoDB" id="288285at2"/>
<dbReference type="Gene3D" id="3.30.565.60">
    <property type="match status" value="1"/>
</dbReference>
<dbReference type="InterPro" id="IPR036388">
    <property type="entry name" value="WH-like_DNA-bd_sf"/>
</dbReference>
<dbReference type="InterPro" id="IPR038475">
    <property type="entry name" value="RecG_C_sf"/>
</dbReference>
<evidence type="ECO:0000313" key="3">
    <source>
        <dbReference type="Proteomes" id="UP000234479"/>
    </source>
</evidence>
<evidence type="ECO:0000313" key="2">
    <source>
        <dbReference type="EMBL" id="PLR28193.1"/>
    </source>
</evidence>
<organism evidence="2 3">
    <name type="scientific">Caulobacter zeae</name>
    <dbReference type="NCBI Taxonomy" id="2055137"/>
    <lineage>
        <taxon>Bacteria</taxon>
        <taxon>Pseudomonadati</taxon>
        <taxon>Pseudomonadota</taxon>
        <taxon>Alphaproteobacteria</taxon>
        <taxon>Caulobacterales</taxon>
        <taxon>Caulobacteraceae</taxon>
        <taxon>Caulobacter</taxon>
    </lineage>
</organism>
<dbReference type="InterPro" id="IPR007421">
    <property type="entry name" value="Schlafen_AlbA_2_dom"/>
</dbReference>
<dbReference type="Gene3D" id="1.10.10.10">
    <property type="entry name" value="Winged helix-like DNA-binding domain superfamily/Winged helix DNA-binding domain"/>
    <property type="match status" value="1"/>
</dbReference>
<reference evidence="2 3" key="1">
    <citation type="submission" date="2017-12" db="EMBL/GenBank/DDBJ databases">
        <title>The genome sequence of Caulobacter sp. 410.</title>
        <authorList>
            <person name="Gao J."/>
            <person name="Mao X."/>
            <person name="Sun J."/>
        </authorList>
    </citation>
    <scope>NUCLEOTIDE SEQUENCE [LARGE SCALE GENOMIC DNA]</scope>
    <source>
        <strain evidence="2 3">410</strain>
    </source>
</reference>
<dbReference type="PANTHER" id="PTHR30595:SF6">
    <property type="entry name" value="SCHLAFEN ALBA-2 DOMAIN-CONTAINING PROTEIN"/>
    <property type="match status" value="1"/>
</dbReference>
<dbReference type="EMBL" id="PJRS01000010">
    <property type="protein sequence ID" value="PLR28193.1"/>
    <property type="molecule type" value="Genomic_DNA"/>
</dbReference>
<gene>
    <name evidence="2" type="ORF">SGCZBJ_04095</name>
</gene>
<sequence>MIFADIRAQIDEGEGPLAAFAPHAADKAGLAALVCGFLNTRGGVVFVGVDADGSILGVPSANIMRAELETYLQNAITPTALFTLSVDVEGDVSIITIEAPQGRDKPYVVDGKIWVRSGRRTLPATSDALRELAQVRSVEAARWERRPSVGLEDEDLVEREIRATVEDARSSDRYAFTGEEDTFTVLRQLGMVVSGGLTQACDVVFAAKPAMRHPQCRVRFVQYASDKTGAAFLDNQVFEGPLVQVFNRLFDKVGAHVRIQARFGGDGHGREDRPNYSQDALREGLVNALAHRDYASFSGGVAVSVYPDRIEIWNSGQLPAGLKVADLLRPHPSIPTNPDIAHVLYLRRLMERIGRGTQKILAACTELGAPAPSWKVASTGVTLTIFAADAPRKASQPKPTLAKPIGAAATATALNERQGATLAQLRPGDSIRLPEYMDQHGVSERQARRDLAGLTERGFLVRKGKGPATDYQRSDKTI</sequence>
<dbReference type="AlphaFoldDB" id="A0A2N5DQ54"/>
<comment type="caution">
    <text evidence="2">The sequence shown here is derived from an EMBL/GenBank/DDBJ whole genome shotgun (WGS) entry which is preliminary data.</text>
</comment>
<proteinExistence type="predicted"/>